<evidence type="ECO:0000313" key="1">
    <source>
        <dbReference type="EMBL" id="AWK06375.1"/>
    </source>
</evidence>
<dbReference type="Gene3D" id="2.40.10.10">
    <property type="entry name" value="Trypsin-like serine proteases"/>
    <property type="match status" value="1"/>
</dbReference>
<dbReference type="InterPro" id="IPR009003">
    <property type="entry name" value="Peptidase_S1_PA"/>
</dbReference>
<name>A0A2S1YQL7_9FLAO</name>
<evidence type="ECO:0008006" key="3">
    <source>
        <dbReference type="Google" id="ProtNLM"/>
    </source>
</evidence>
<dbReference type="KEGG" id="fcr:HYN56_19945"/>
<reference evidence="1 2" key="1">
    <citation type="submission" date="2018-05" db="EMBL/GenBank/DDBJ databases">
        <title>Genome sequencing of Flavobacterium sp. HYN0056.</title>
        <authorList>
            <person name="Yi H."/>
            <person name="Baek C."/>
        </authorList>
    </citation>
    <scope>NUCLEOTIDE SEQUENCE [LARGE SCALE GENOMIC DNA]</scope>
    <source>
        <strain evidence="1 2">HYN0056</strain>
    </source>
</reference>
<proteinExistence type="predicted"/>
<dbReference type="InterPro" id="IPR043504">
    <property type="entry name" value="Peptidase_S1_PA_chymotrypsin"/>
</dbReference>
<keyword evidence="2" id="KW-1185">Reference proteome</keyword>
<dbReference type="Proteomes" id="UP000245250">
    <property type="component" value="Chromosome"/>
</dbReference>
<organism evidence="1 2">
    <name type="scientific">Flavobacterium crocinum</name>
    <dbReference type="NCBI Taxonomy" id="2183896"/>
    <lineage>
        <taxon>Bacteria</taxon>
        <taxon>Pseudomonadati</taxon>
        <taxon>Bacteroidota</taxon>
        <taxon>Flavobacteriia</taxon>
        <taxon>Flavobacteriales</taxon>
        <taxon>Flavobacteriaceae</taxon>
        <taxon>Flavobacterium</taxon>
    </lineage>
</organism>
<sequence>MFYLNIKAQVHLDNSVFAVVKFSYNEPGEMLVTGGICGTGFLINDSTVLLANHILNRSNFIPNPGYKFVQFWLLKRGTKLIIPLSADYLQSMEDIESTVVRLPEIVKCDLLISQDKAKPDEVVQSFGHLNSMPVTDAHWENDTLVIDGYNLEKSKSDASGRIVEIRNISINATDVKLTDVKVIQPSFKGNRGMSGGPLISNQKVIGMMSFGFPADLEIKDTVFAIAIDQIITRLK</sequence>
<evidence type="ECO:0000313" key="2">
    <source>
        <dbReference type="Proteomes" id="UP000245250"/>
    </source>
</evidence>
<dbReference type="AlphaFoldDB" id="A0A2S1YQL7"/>
<gene>
    <name evidence="1" type="ORF">HYN56_19945</name>
</gene>
<dbReference type="EMBL" id="CP029255">
    <property type="protein sequence ID" value="AWK06375.1"/>
    <property type="molecule type" value="Genomic_DNA"/>
</dbReference>
<protein>
    <recommendedName>
        <fullName evidence="3">Serine protease</fullName>
    </recommendedName>
</protein>
<accession>A0A2S1YQL7</accession>
<dbReference type="SUPFAM" id="SSF50494">
    <property type="entry name" value="Trypsin-like serine proteases"/>
    <property type="match status" value="1"/>
</dbReference>